<dbReference type="PROSITE" id="PS51192">
    <property type="entry name" value="HELICASE_ATP_BIND_1"/>
    <property type="match status" value="1"/>
</dbReference>
<evidence type="ECO:0000313" key="6">
    <source>
        <dbReference type="EMBL" id="DAD74552.1"/>
    </source>
</evidence>
<dbReference type="InterPro" id="IPR014001">
    <property type="entry name" value="Helicase_ATP-bd"/>
</dbReference>
<dbReference type="InterPro" id="IPR006935">
    <property type="entry name" value="Helicase/UvrB_N"/>
</dbReference>
<dbReference type="GO" id="GO:0016787">
    <property type="term" value="F:hydrolase activity"/>
    <property type="evidence" value="ECO:0007669"/>
    <property type="project" value="UniProtKB-KW"/>
</dbReference>
<dbReference type="Gene3D" id="3.40.50.300">
    <property type="entry name" value="P-loop containing nucleotide triphosphate hydrolases"/>
    <property type="match status" value="2"/>
</dbReference>
<dbReference type="CDD" id="cd17926">
    <property type="entry name" value="DEXHc_RE"/>
    <property type="match status" value="1"/>
</dbReference>
<keyword evidence="2" id="KW-0378">Hydrolase</keyword>
<evidence type="ECO:0000256" key="3">
    <source>
        <dbReference type="ARBA" id="ARBA00022806"/>
    </source>
</evidence>
<proteinExistence type="predicted"/>
<dbReference type="InterPro" id="IPR027417">
    <property type="entry name" value="P-loop_NTPase"/>
</dbReference>
<dbReference type="GO" id="GO:0003677">
    <property type="term" value="F:DNA binding"/>
    <property type="evidence" value="ECO:0007669"/>
    <property type="project" value="InterPro"/>
</dbReference>
<keyword evidence="1" id="KW-0547">Nucleotide-binding</keyword>
<dbReference type="GO" id="GO:0004386">
    <property type="term" value="F:helicase activity"/>
    <property type="evidence" value="ECO:0007669"/>
    <property type="project" value="UniProtKB-KW"/>
</dbReference>
<evidence type="ECO:0000256" key="2">
    <source>
        <dbReference type="ARBA" id="ARBA00022801"/>
    </source>
</evidence>
<protein>
    <submittedName>
        <fullName evidence="6">DNA helicase</fullName>
    </submittedName>
</protein>
<dbReference type="InterPro" id="IPR001650">
    <property type="entry name" value="Helicase_C-like"/>
</dbReference>
<dbReference type="InterPro" id="IPR050615">
    <property type="entry name" value="ATP-dep_DNA_Helicase"/>
</dbReference>
<dbReference type="Pfam" id="PF00271">
    <property type="entry name" value="Helicase_C"/>
    <property type="match status" value="1"/>
</dbReference>
<keyword evidence="3 6" id="KW-0347">Helicase</keyword>
<reference evidence="6" key="1">
    <citation type="journal article" date="2021" name="Proc. Natl. Acad. Sci. U.S.A.">
        <title>A Catalog of Tens of Thousands of Viruses from Human Metagenomes Reveals Hidden Associations with Chronic Diseases.</title>
        <authorList>
            <person name="Tisza M.J."/>
            <person name="Buck C.B."/>
        </authorList>
    </citation>
    <scope>NUCLEOTIDE SEQUENCE</scope>
    <source>
        <strain evidence="6">CtZgq1</strain>
    </source>
</reference>
<dbReference type="Pfam" id="PF04851">
    <property type="entry name" value="ResIII"/>
    <property type="match status" value="1"/>
</dbReference>
<accession>A0A8S5LXC5</accession>
<dbReference type="SMART" id="SM00487">
    <property type="entry name" value="DEXDc"/>
    <property type="match status" value="1"/>
</dbReference>
<feature type="domain" description="Helicase ATP-binding" evidence="5">
    <location>
        <begin position="113"/>
        <end position="263"/>
    </location>
</feature>
<evidence type="ECO:0000256" key="1">
    <source>
        <dbReference type="ARBA" id="ARBA00022741"/>
    </source>
</evidence>
<evidence type="ECO:0000259" key="5">
    <source>
        <dbReference type="PROSITE" id="PS51192"/>
    </source>
</evidence>
<sequence>MKCRIETGNRLLLIEPDSCTLAQIKEQLTFDNPKYLQAVKYSRWQNVRIPKTLKYFNRVEEGILLPYGFDVSSFYDEFIYEDYYPEGTEVEFPKFKFTLREAQQEAENEYLSNNNGFDKRKGLVVMNTGVGKTITALSIASKLNQRTLVLLHKNDLIRSWSKDYSDVFDTDEPIGLIQGKNRKIGKYVTLATVQTLYRMSEEELEEFTSLFGLVVGDECHRSSAPMFSVVDKFNSQYKLGLTATLERSDGLSHVIKLYFGEVCYKYEAKADDINILPVDVYIREVPTHLDPIFNVKVIPEQYDYEGNVIAQEGLICHYVTSDNVPTKSGQRRYSYIAGAPKKIDYSLANLDSEILSSTETQRKICDDIYREYKNGESCVVFFKQKQFCNDYKELLMKRYNIPEEKIGVYNGNNSDELNDEVLTKAEKGEVVITLTTYSKCSEGTNCKRWSVAFLCSSMKDGKVVEQAVGRVRRTEAGKSPRAKVYDYHFSNTAVFCNHLSNRLARYRKLDFTIHNKNMSTRRRQSPLTEDKSKIRLKSVFSKGF</sequence>
<organism evidence="6">
    <name type="scientific">Myoviridae sp. ctZgq1</name>
    <dbReference type="NCBI Taxonomy" id="2826666"/>
    <lineage>
        <taxon>Viruses</taxon>
        <taxon>Duplodnaviria</taxon>
        <taxon>Heunggongvirae</taxon>
        <taxon>Uroviricota</taxon>
        <taxon>Caudoviricetes</taxon>
    </lineage>
</organism>
<dbReference type="PANTHER" id="PTHR11274">
    <property type="entry name" value="RAD25/XP-B DNA REPAIR HELICASE"/>
    <property type="match status" value="1"/>
</dbReference>
<dbReference type="PANTHER" id="PTHR11274:SF0">
    <property type="entry name" value="GENERAL TRANSCRIPTION AND DNA REPAIR FACTOR IIH HELICASE SUBUNIT XPB"/>
    <property type="match status" value="1"/>
</dbReference>
<dbReference type="SUPFAM" id="SSF52540">
    <property type="entry name" value="P-loop containing nucleoside triphosphate hydrolases"/>
    <property type="match status" value="2"/>
</dbReference>
<name>A0A8S5LXC5_9CAUD</name>
<evidence type="ECO:0000256" key="4">
    <source>
        <dbReference type="ARBA" id="ARBA00022840"/>
    </source>
</evidence>
<dbReference type="EMBL" id="BK014762">
    <property type="protein sequence ID" value="DAD74552.1"/>
    <property type="molecule type" value="Genomic_DNA"/>
</dbReference>
<keyword evidence="4" id="KW-0067">ATP-binding</keyword>
<dbReference type="GO" id="GO:0005524">
    <property type="term" value="F:ATP binding"/>
    <property type="evidence" value="ECO:0007669"/>
    <property type="project" value="UniProtKB-KW"/>
</dbReference>